<evidence type="ECO:0000313" key="1">
    <source>
        <dbReference type="EMBL" id="EMC95064.1"/>
    </source>
</evidence>
<gene>
    <name evidence="1" type="ORF">BAUCODRAFT_524767</name>
</gene>
<dbReference type="AlphaFoldDB" id="M2N7M3"/>
<dbReference type="HOGENOM" id="CLU_2941359_0_0_1"/>
<dbReference type="RefSeq" id="XP_007677704.1">
    <property type="nucleotide sequence ID" value="XM_007679514.1"/>
</dbReference>
<reference evidence="1 2" key="1">
    <citation type="journal article" date="2012" name="PLoS Pathog.">
        <title>Diverse lifestyles and strategies of plant pathogenesis encoded in the genomes of eighteen Dothideomycetes fungi.</title>
        <authorList>
            <person name="Ohm R.A."/>
            <person name="Feau N."/>
            <person name="Henrissat B."/>
            <person name="Schoch C.L."/>
            <person name="Horwitz B.A."/>
            <person name="Barry K.W."/>
            <person name="Condon B.J."/>
            <person name="Copeland A.C."/>
            <person name="Dhillon B."/>
            <person name="Glaser F."/>
            <person name="Hesse C.N."/>
            <person name="Kosti I."/>
            <person name="LaButti K."/>
            <person name="Lindquist E.A."/>
            <person name="Lucas S."/>
            <person name="Salamov A.A."/>
            <person name="Bradshaw R.E."/>
            <person name="Ciuffetti L."/>
            <person name="Hamelin R.C."/>
            <person name="Kema G.H.J."/>
            <person name="Lawrence C."/>
            <person name="Scott J.A."/>
            <person name="Spatafora J.W."/>
            <person name="Turgeon B.G."/>
            <person name="de Wit P.J.G.M."/>
            <person name="Zhong S."/>
            <person name="Goodwin S.B."/>
            <person name="Grigoriev I.V."/>
        </authorList>
    </citation>
    <scope>NUCLEOTIDE SEQUENCE [LARGE SCALE GENOMIC DNA]</scope>
    <source>
        <strain evidence="1 2">UAMH 10762</strain>
    </source>
</reference>
<dbReference type="KEGG" id="bcom:BAUCODRAFT_524767"/>
<name>M2N7M3_BAUPA</name>
<dbReference type="Proteomes" id="UP000011761">
    <property type="component" value="Unassembled WGS sequence"/>
</dbReference>
<accession>M2N7M3</accession>
<sequence length="60" mass="6774">MSNVAKHADWNEQWPTGTPLLASTVGRVFFRKRACPRTTDMAFRHTLRALPALISPPTPR</sequence>
<dbReference type="EMBL" id="KB445557">
    <property type="protein sequence ID" value="EMC95064.1"/>
    <property type="molecule type" value="Genomic_DNA"/>
</dbReference>
<keyword evidence="2" id="KW-1185">Reference proteome</keyword>
<proteinExistence type="predicted"/>
<evidence type="ECO:0000313" key="2">
    <source>
        <dbReference type="Proteomes" id="UP000011761"/>
    </source>
</evidence>
<protein>
    <submittedName>
        <fullName evidence="1">Uncharacterized protein</fullName>
    </submittedName>
</protein>
<organism evidence="1 2">
    <name type="scientific">Baudoinia panamericana (strain UAMH 10762)</name>
    <name type="common">Angels' share fungus</name>
    <name type="synonym">Baudoinia compniacensis (strain UAMH 10762)</name>
    <dbReference type="NCBI Taxonomy" id="717646"/>
    <lineage>
        <taxon>Eukaryota</taxon>
        <taxon>Fungi</taxon>
        <taxon>Dikarya</taxon>
        <taxon>Ascomycota</taxon>
        <taxon>Pezizomycotina</taxon>
        <taxon>Dothideomycetes</taxon>
        <taxon>Dothideomycetidae</taxon>
        <taxon>Mycosphaerellales</taxon>
        <taxon>Teratosphaeriaceae</taxon>
        <taxon>Baudoinia</taxon>
    </lineage>
</organism>
<dbReference type="GeneID" id="19115159"/>